<proteinExistence type="predicted"/>
<evidence type="ECO:0000256" key="1">
    <source>
        <dbReference type="SAM" id="MobiDB-lite"/>
    </source>
</evidence>
<feature type="compositionally biased region" description="Polar residues" evidence="1">
    <location>
        <begin position="1"/>
        <end position="10"/>
    </location>
</feature>
<feature type="compositionally biased region" description="Basic and acidic residues" evidence="1">
    <location>
        <begin position="64"/>
        <end position="74"/>
    </location>
</feature>
<reference evidence="2 3" key="1">
    <citation type="journal article" date="2023" name="Hortic Res">
        <title>Pangenome of water caltrop reveals structural variations and asymmetric subgenome divergence after allopolyploidization.</title>
        <authorList>
            <person name="Zhang X."/>
            <person name="Chen Y."/>
            <person name="Wang L."/>
            <person name="Yuan Y."/>
            <person name="Fang M."/>
            <person name="Shi L."/>
            <person name="Lu R."/>
            <person name="Comes H.P."/>
            <person name="Ma Y."/>
            <person name="Chen Y."/>
            <person name="Huang G."/>
            <person name="Zhou Y."/>
            <person name="Zheng Z."/>
            <person name="Qiu Y."/>
        </authorList>
    </citation>
    <scope>NUCLEOTIDE SEQUENCE [LARGE SCALE GENOMIC DNA]</scope>
    <source>
        <tissue evidence="2">Roots</tissue>
    </source>
</reference>
<name>A0AAN7K364_9MYRT</name>
<organism evidence="2 3">
    <name type="scientific">Trapa incisa</name>
    <dbReference type="NCBI Taxonomy" id="236973"/>
    <lineage>
        <taxon>Eukaryota</taxon>
        <taxon>Viridiplantae</taxon>
        <taxon>Streptophyta</taxon>
        <taxon>Embryophyta</taxon>
        <taxon>Tracheophyta</taxon>
        <taxon>Spermatophyta</taxon>
        <taxon>Magnoliopsida</taxon>
        <taxon>eudicotyledons</taxon>
        <taxon>Gunneridae</taxon>
        <taxon>Pentapetalae</taxon>
        <taxon>rosids</taxon>
        <taxon>malvids</taxon>
        <taxon>Myrtales</taxon>
        <taxon>Lythraceae</taxon>
        <taxon>Trapa</taxon>
    </lineage>
</organism>
<dbReference type="EMBL" id="JAXIOK010000012">
    <property type="protein sequence ID" value="KAK4758709.1"/>
    <property type="molecule type" value="Genomic_DNA"/>
</dbReference>
<gene>
    <name evidence="2" type="ORF">SAY87_020010</name>
</gene>
<keyword evidence="3" id="KW-1185">Reference proteome</keyword>
<evidence type="ECO:0000313" key="3">
    <source>
        <dbReference type="Proteomes" id="UP001345219"/>
    </source>
</evidence>
<feature type="region of interest" description="Disordered" evidence="1">
    <location>
        <begin position="1"/>
        <end position="82"/>
    </location>
</feature>
<sequence length="82" mass="8998">MDGFPSSQRPRGSYVDDRRMDIVSDARGSSTAARLHYPLEPPPGMNRGSWAVQGGGRPGATAAEKPRGFTDPEMKRKKRIAR</sequence>
<evidence type="ECO:0000313" key="2">
    <source>
        <dbReference type="EMBL" id="KAK4758709.1"/>
    </source>
</evidence>
<feature type="compositionally biased region" description="Basic and acidic residues" evidence="1">
    <location>
        <begin position="14"/>
        <end position="24"/>
    </location>
</feature>
<accession>A0AAN7K364</accession>
<dbReference type="AlphaFoldDB" id="A0AAN7K364"/>
<dbReference type="Proteomes" id="UP001345219">
    <property type="component" value="Chromosome 15"/>
</dbReference>
<comment type="caution">
    <text evidence="2">The sequence shown here is derived from an EMBL/GenBank/DDBJ whole genome shotgun (WGS) entry which is preliminary data.</text>
</comment>
<protein>
    <submittedName>
        <fullName evidence="2">Uncharacterized protein</fullName>
    </submittedName>
</protein>